<evidence type="ECO:0000256" key="1">
    <source>
        <dbReference type="SAM" id="MobiDB-lite"/>
    </source>
</evidence>
<gene>
    <name evidence="2" type="ORF">CUR83_01980</name>
</gene>
<organism evidence="2 3">
    <name type="scientific">Psychrobacter pocilloporae</name>
    <dbReference type="NCBI Taxonomy" id="1775882"/>
    <lineage>
        <taxon>Bacteria</taxon>
        <taxon>Pseudomonadati</taxon>
        <taxon>Pseudomonadota</taxon>
        <taxon>Gammaproteobacteria</taxon>
        <taxon>Moraxellales</taxon>
        <taxon>Moraxellaceae</taxon>
        <taxon>Psychrobacter</taxon>
    </lineage>
</organism>
<reference evidence="2 3" key="1">
    <citation type="submission" date="2017-11" db="EMBL/GenBank/DDBJ databases">
        <title>Whole genome sequencing of Psychrobacter pocilloporae S6-60T(=JCM 31058T=LMG 29157T).</title>
        <authorList>
            <person name="Das S.K."/>
        </authorList>
    </citation>
    <scope>NUCLEOTIDE SEQUENCE [LARGE SCALE GENOMIC DNA]</scope>
    <source>
        <strain evidence="2 3">S6-60</strain>
    </source>
</reference>
<name>A0ABT6IS34_9GAMM</name>
<proteinExistence type="predicted"/>
<keyword evidence="3" id="KW-1185">Reference proteome</keyword>
<evidence type="ECO:0000313" key="2">
    <source>
        <dbReference type="EMBL" id="MDH4903857.1"/>
    </source>
</evidence>
<sequence>MSSWDASSAPIILKLKFRLIYHKTVIQERVLAPTVAVTCWFGRVVMARFWGVDAKQATTQTVANATPRLADTSGRREIAPNRTKTQTQKR</sequence>
<accession>A0ABT6IS34</accession>
<dbReference type="EMBL" id="PGFT01000001">
    <property type="protein sequence ID" value="MDH4903857.1"/>
    <property type="molecule type" value="Genomic_DNA"/>
</dbReference>
<comment type="caution">
    <text evidence="2">The sequence shown here is derived from an EMBL/GenBank/DDBJ whole genome shotgun (WGS) entry which is preliminary data.</text>
</comment>
<feature type="region of interest" description="Disordered" evidence="1">
    <location>
        <begin position="63"/>
        <end position="90"/>
    </location>
</feature>
<protein>
    <submittedName>
        <fullName evidence="2">Uncharacterized protein</fullName>
    </submittedName>
</protein>
<evidence type="ECO:0000313" key="3">
    <source>
        <dbReference type="Proteomes" id="UP001243298"/>
    </source>
</evidence>
<dbReference type="Proteomes" id="UP001243298">
    <property type="component" value="Unassembled WGS sequence"/>
</dbReference>